<dbReference type="VEuPathDB" id="FungiDB:BO71DRAFT_367509"/>
<dbReference type="Proteomes" id="UP000247810">
    <property type="component" value="Unassembled WGS sequence"/>
</dbReference>
<dbReference type="EMBL" id="KZ826301">
    <property type="protein sequence ID" value="PYH87332.1"/>
    <property type="molecule type" value="Genomic_DNA"/>
</dbReference>
<dbReference type="InterPro" id="IPR031991">
    <property type="entry name" value="Rev1_C"/>
</dbReference>
<feature type="region of interest" description="Disordered" evidence="1">
    <location>
        <begin position="1"/>
        <end position="27"/>
    </location>
</feature>
<feature type="domain" description="DNA repair protein Rev1 C-terminal" evidence="2">
    <location>
        <begin position="31"/>
        <end position="142"/>
    </location>
</feature>
<dbReference type="STRING" id="1448320.A0A319E8C6"/>
<dbReference type="InterPro" id="IPR038401">
    <property type="entry name" value="Rev1_C_sf"/>
</dbReference>
<proteinExistence type="predicted"/>
<name>A0A319E8C6_9EURO</name>
<sequence length="143" mass="15883">PRPPQQERRLPLPPLPPRPSFTSQKLSTLPDLRAAIRSWHDAFRAEGPLDEDVVSLARYLKRVVVDEKDIDKAGSVLRWLVWLVGESGVGEEEDPFRTPEPSGRVAASSSGSGGSQGVSWEETLRRLRESVDEGLEERGLPSF</sequence>
<organism evidence="3 4">
    <name type="scientific">Aspergillus ellipticus CBS 707.79</name>
    <dbReference type="NCBI Taxonomy" id="1448320"/>
    <lineage>
        <taxon>Eukaryota</taxon>
        <taxon>Fungi</taxon>
        <taxon>Dikarya</taxon>
        <taxon>Ascomycota</taxon>
        <taxon>Pezizomycotina</taxon>
        <taxon>Eurotiomycetes</taxon>
        <taxon>Eurotiomycetidae</taxon>
        <taxon>Eurotiales</taxon>
        <taxon>Aspergillaceae</taxon>
        <taxon>Aspergillus</taxon>
        <taxon>Aspergillus subgen. Circumdati</taxon>
    </lineage>
</organism>
<dbReference type="Pfam" id="PF16727">
    <property type="entry name" value="REV1_C"/>
    <property type="match status" value="1"/>
</dbReference>
<accession>A0A319E8C6</accession>
<protein>
    <recommendedName>
        <fullName evidence="2">DNA repair protein Rev1 C-terminal domain-containing protein</fullName>
    </recommendedName>
</protein>
<dbReference type="Gene3D" id="1.20.58.1280">
    <property type="entry name" value="DNA repair protein Rev1, C-terminal domain"/>
    <property type="match status" value="1"/>
</dbReference>
<dbReference type="OrthoDB" id="3786046at2759"/>
<gene>
    <name evidence="3" type="ORF">BO71DRAFT_367509</name>
</gene>
<feature type="compositionally biased region" description="Basic and acidic residues" evidence="1">
    <location>
        <begin position="1"/>
        <end position="10"/>
    </location>
</feature>
<evidence type="ECO:0000313" key="3">
    <source>
        <dbReference type="EMBL" id="PYH87332.1"/>
    </source>
</evidence>
<keyword evidence="4" id="KW-1185">Reference proteome</keyword>
<dbReference type="AlphaFoldDB" id="A0A319E8C6"/>
<evidence type="ECO:0000256" key="1">
    <source>
        <dbReference type="SAM" id="MobiDB-lite"/>
    </source>
</evidence>
<feature type="non-terminal residue" evidence="3">
    <location>
        <position position="1"/>
    </location>
</feature>
<feature type="region of interest" description="Disordered" evidence="1">
    <location>
        <begin position="89"/>
        <end position="121"/>
    </location>
</feature>
<evidence type="ECO:0000313" key="4">
    <source>
        <dbReference type="Proteomes" id="UP000247810"/>
    </source>
</evidence>
<reference evidence="3 4" key="1">
    <citation type="submission" date="2018-02" db="EMBL/GenBank/DDBJ databases">
        <title>The genomes of Aspergillus section Nigri reveals drivers in fungal speciation.</title>
        <authorList>
            <consortium name="DOE Joint Genome Institute"/>
            <person name="Vesth T.C."/>
            <person name="Nybo J."/>
            <person name="Theobald S."/>
            <person name="Brandl J."/>
            <person name="Frisvad J.C."/>
            <person name="Nielsen K.F."/>
            <person name="Lyhne E.K."/>
            <person name="Kogle M.E."/>
            <person name="Kuo A."/>
            <person name="Riley R."/>
            <person name="Clum A."/>
            <person name="Nolan M."/>
            <person name="Lipzen A."/>
            <person name="Salamov A."/>
            <person name="Henrissat B."/>
            <person name="Wiebenga A."/>
            <person name="De vries R.P."/>
            <person name="Grigoriev I.V."/>
            <person name="Mortensen U.H."/>
            <person name="Andersen M.R."/>
            <person name="Baker S.E."/>
        </authorList>
    </citation>
    <scope>NUCLEOTIDE SEQUENCE [LARGE SCALE GENOMIC DNA]</scope>
    <source>
        <strain evidence="3 4">CBS 707.79</strain>
    </source>
</reference>
<evidence type="ECO:0000259" key="2">
    <source>
        <dbReference type="Pfam" id="PF16727"/>
    </source>
</evidence>